<proteinExistence type="predicted"/>
<keyword evidence="3" id="KW-1185">Reference proteome</keyword>
<sequence length="180" mass="18697">MLGVVSEVESVMPVASRMRPRTVSGSSGISGIAVGCGSAGRPPVSVQATTLLHRADRLLSEAAGAGESAERFRCAYLAALRGAAAVLAATEGKARASASRRPRSRSAWVLMARAAPEFAAWADYFAEHSALRASIEAGVTRAIADADADRFYGEVGRFLTAVEDFLPAVGRNSSDRGISA</sequence>
<dbReference type="EMBL" id="JARXVC010000002">
    <property type="protein sequence ID" value="MDH6279652.1"/>
    <property type="molecule type" value="Genomic_DNA"/>
</dbReference>
<accession>A0ABT6M5S3</accession>
<reference evidence="2 3" key="1">
    <citation type="submission" date="2023-04" db="EMBL/GenBank/DDBJ databases">
        <title>Forest soil microbial communities from Buena Vista Peninsula, Colon Province, Panama.</title>
        <authorList>
            <person name="Bouskill N."/>
        </authorList>
    </citation>
    <scope>NUCLEOTIDE SEQUENCE [LARGE SCALE GENOMIC DNA]</scope>
    <source>
        <strain evidence="2 3">CFH S0262</strain>
    </source>
</reference>
<evidence type="ECO:0000313" key="3">
    <source>
        <dbReference type="Proteomes" id="UP001160334"/>
    </source>
</evidence>
<dbReference type="InterPro" id="IPR040891">
    <property type="entry name" value="HEPN_SAV_6107"/>
</dbReference>
<protein>
    <recommendedName>
        <fullName evidence="1">SAV-6107-like HEPN domain-containing protein</fullName>
    </recommendedName>
</protein>
<dbReference type="Proteomes" id="UP001160334">
    <property type="component" value="Unassembled WGS sequence"/>
</dbReference>
<evidence type="ECO:0000313" key="2">
    <source>
        <dbReference type="EMBL" id="MDH6279652.1"/>
    </source>
</evidence>
<dbReference type="Pfam" id="PF18726">
    <property type="entry name" value="HEPN_SAV_6107"/>
    <property type="match status" value="1"/>
</dbReference>
<organism evidence="2 3">
    <name type="scientific">Prescottella agglutinans</name>
    <dbReference type="NCBI Taxonomy" id="1644129"/>
    <lineage>
        <taxon>Bacteria</taxon>
        <taxon>Bacillati</taxon>
        <taxon>Actinomycetota</taxon>
        <taxon>Actinomycetes</taxon>
        <taxon>Mycobacteriales</taxon>
        <taxon>Nocardiaceae</taxon>
        <taxon>Prescottella</taxon>
    </lineage>
</organism>
<gene>
    <name evidence="2" type="ORF">M2280_000861</name>
</gene>
<comment type="caution">
    <text evidence="2">The sequence shown here is derived from an EMBL/GenBank/DDBJ whole genome shotgun (WGS) entry which is preliminary data.</text>
</comment>
<name>A0ABT6M5S3_9NOCA</name>
<feature type="domain" description="SAV-6107-like HEPN" evidence="1">
    <location>
        <begin position="62"/>
        <end position="163"/>
    </location>
</feature>
<evidence type="ECO:0000259" key="1">
    <source>
        <dbReference type="Pfam" id="PF18726"/>
    </source>
</evidence>